<comment type="caution">
    <text evidence="1">The sequence shown here is derived from an EMBL/GenBank/DDBJ whole genome shotgun (WGS) entry which is preliminary data.</text>
</comment>
<evidence type="ECO:0000313" key="1">
    <source>
        <dbReference type="EMBL" id="CDT83171.1"/>
    </source>
</evidence>
<organism evidence="1 2">
    <name type="scientific">Vibrio coralliirubri</name>
    <dbReference type="NCBI Taxonomy" id="1516159"/>
    <lineage>
        <taxon>Bacteria</taxon>
        <taxon>Pseudomonadati</taxon>
        <taxon>Pseudomonadota</taxon>
        <taxon>Gammaproteobacteria</taxon>
        <taxon>Vibrionales</taxon>
        <taxon>Vibrionaceae</taxon>
        <taxon>Vibrio</taxon>
    </lineage>
</organism>
<dbReference type="AlphaFoldDB" id="A0AA86X0G0"/>
<dbReference type="EMBL" id="CCKJ01000041">
    <property type="protein sequence ID" value="CDT83171.1"/>
    <property type="molecule type" value="Genomic_DNA"/>
</dbReference>
<protein>
    <submittedName>
        <fullName evidence="1">Uncharacterized protein</fullName>
    </submittedName>
</protein>
<name>A0AA86X0G0_9VIBR</name>
<sequence length="85" mass="9889">MSWKLDISSRNHETLCCVEPYIKKITRTFYKFTQLQLGHLTCEAYSLMDLLRTDKRIHHVKNQIFGDSTGLHISSAKSCVFEHST</sequence>
<accession>A0AA86X0G0</accession>
<proteinExistence type="predicted"/>
<evidence type="ECO:0000313" key="2">
    <source>
        <dbReference type="Proteomes" id="UP000041625"/>
    </source>
</evidence>
<dbReference type="Proteomes" id="UP000041625">
    <property type="component" value="Unassembled WGS sequence"/>
</dbReference>
<reference evidence="1 2" key="1">
    <citation type="submission" date="2014-06" db="EMBL/GenBank/DDBJ databases">
        <authorList>
            <person name="Le Roux F."/>
        </authorList>
    </citation>
    <scope>NUCLEOTIDE SEQUENCE [LARGE SCALE GENOMIC DNA]</scope>
    <source>
        <strain evidence="1 2">J2-31</strain>
    </source>
</reference>
<gene>
    <name evidence="1" type="ORF">VCR31J2_1350068</name>
</gene>
<keyword evidence="2" id="KW-1185">Reference proteome</keyword>